<gene>
    <name evidence="6" type="ORF">SAMN04487928_10923</name>
</gene>
<dbReference type="Gene3D" id="1.10.260.40">
    <property type="entry name" value="lambda repressor-like DNA-binding domains"/>
    <property type="match status" value="1"/>
</dbReference>
<keyword evidence="2" id="KW-0238">DNA-binding</keyword>
<reference evidence="7" key="1">
    <citation type="submission" date="2016-10" db="EMBL/GenBank/DDBJ databases">
        <authorList>
            <person name="Varghese N."/>
            <person name="Submissions S."/>
        </authorList>
    </citation>
    <scope>NUCLEOTIDE SEQUENCE [LARGE SCALE GENOMIC DNA]</scope>
    <source>
        <strain evidence="7">P18</strain>
    </source>
</reference>
<evidence type="ECO:0000313" key="6">
    <source>
        <dbReference type="EMBL" id="SFP82171.1"/>
    </source>
</evidence>
<dbReference type="InterPro" id="IPR046335">
    <property type="entry name" value="LacI/GalR-like_sensor"/>
</dbReference>
<dbReference type="EMBL" id="FOXO01000009">
    <property type="protein sequence ID" value="SFP82171.1"/>
    <property type="molecule type" value="Genomic_DNA"/>
</dbReference>
<dbReference type="RefSeq" id="WP_074886512.1">
    <property type="nucleotide sequence ID" value="NZ_FOXO01000009.1"/>
</dbReference>
<proteinExistence type="predicted"/>
<dbReference type="InterPro" id="IPR001387">
    <property type="entry name" value="Cro/C1-type_HTH"/>
</dbReference>
<evidence type="ECO:0000259" key="4">
    <source>
        <dbReference type="PROSITE" id="PS50932"/>
    </source>
</evidence>
<feature type="domain" description="HTH lacI-type" evidence="4">
    <location>
        <begin position="12"/>
        <end position="66"/>
    </location>
</feature>
<evidence type="ECO:0000256" key="2">
    <source>
        <dbReference type="ARBA" id="ARBA00023125"/>
    </source>
</evidence>
<dbReference type="PROSITE" id="PS50943">
    <property type="entry name" value="HTH_CROC1"/>
    <property type="match status" value="1"/>
</dbReference>
<sequence>MEKERLNTAKTITIYDIAEEAGVSASTVSRVLNGSASVRKEKKERIQKIIEKYNFKPNALAKGLSDTATKNIGIIAADVRNPYYSALFVACELAAEKAGYSVVLSNSLGENERERAQLDIMMQQRVDAIIQMGGRVDDLITDDSYAEKVRGICEKTPVIVTGKLDKAPVHSVVIDESNAMDILMEHLFALGHEKIALVGGEMKVASTYNKYQKYQENLRKKGIKERGEYVVNGTYDPESGYECTSKVLDLEERPTAIIAINDFAASGAVRAIKEHGLRIPEDISLVSFDNTYIAELTIPKLTSIDYDYEGYGRVLIETAVSAAEGKNVEMMQMITPKLVIRESSGKLENGV</sequence>
<dbReference type="PROSITE" id="PS00356">
    <property type="entry name" value="HTH_LACI_1"/>
    <property type="match status" value="1"/>
</dbReference>
<dbReference type="Pfam" id="PF13377">
    <property type="entry name" value="Peripla_BP_3"/>
    <property type="match status" value="1"/>
</dbReference>
<dbReference type="CDD" id="cd01392">
    <property type="entry name" value="HTH_LacI"/>
    <property type="match status" value="1"/>
</dbReference>
<protein>
    <submittedName>
        <fullName evidence="6">Transcriptional regulator, LacI family</fullName>
    </submittedName>
</protein>
<dbReference type="AlphaFoldDB" id="A0A1I5TH43"/>
<dbReference type="OrthoDB" id="9784962at2"/>
<dbReference type="PANTHER" id="PTHR30146">
    <property type="entry name" value="LACI-RELATED TRANSCRIPTIONAL REPRESSOR"/>
    <property type="match status" value="1"/>
</dbReference>
<dbReference type="PANTHER" id="PTHR30146:SF150">
    <property type="entry name" value="ARABINOSE METABOLISM TRANSCRIPTIONAL REPRESSOR"/>
    <property type="match status" value="1"/>
</dbReference>
<evidence type="ECO:0000313" key="7">
    <source>
        <dbReference type="Proteomes" id="UP000182624"/>
    </source>
</evidence>
<dbReference type="Proteomes" id="UP000182624">
    <property type="component" value="Unassembled WGS sequence"/>
</dbReference>
<name>A0A1I5TH43_9FIRM</name>
<evidence type="ECO:0000256" key="3">
    <source>
        <dbReference type="ARBA" id="ARBA00023163"/>
    </source>
</evidence>
<dbReference type="InterPro" id="IPR010982">
    <property type="entry name" value="Lambda_DNA-bd_dom_sf"/>
</dbReference>
<dbReference type="SMART" id="SM00354">
    <property type="entry name" value="HTH_LACI"/>
    <property type="match status" value="1"/>
</dbReference>
<feature type="domain" description="HTH cro/C1-type" evidence="5">
    <location>
        <begin position="9"/>
        <end position="60"/>
    </location>
</feature>
<keyword evidence="3" id="KW-0804">Transcription</keyword>
<dbReference type="Pfam" id="PF00356">
    <property type="entry name" value="LacI"/>
    <property type="match status" value="1"/>
</dbReference>
<dbReference type="PROSITE" id="PS50932">
    <property type="entry name" value="HTH_LACI_2"/>
    <property type="match status" value="1"/>
</dbReference>
<dbReference type="InterPro" id="IPR028082">
    <property type="entry name" value="Peripla_BP_I"/>
</dbReference>
<dbReference type="Gene3D" id="3.40.50.2300">
    <property type="match status" value="2"/>
</dbReference>
<dbReference type="CDD" id="cd06267">
    <property type="entry name" value="PBP1_LacI_sugar_binding-like"/>
    <property type="match status" value="1"/>
</dbReference>
<evidence type="ECO:0000256" key="1">
    <source>
        <dbReference type="ARBA" id="ARBA00023015"/>
    </source>
</evidence>
<keyword evidence="7" id="KW-1185">Reference proteome</keyword>
<evidence type="ECO:0000259" key="5">
    <source>
        <dbReference type="PROSITE" id="PS50943"/>
    </source>
</evidence>
<dbReference type="GO" id="GO:0000976">
    <property type="term" value="F:transcription cis-regulatory region binding"/>
    <property type="evidence" value="ECO:0007669"/>
    <property type="project" value="TreeGrafter"/>
</dbReference>
<organism evidence="6 7">
    <name type="scientific">Butyrivibrio proteoclasticus</name>
    <dbReference type="NCBI Taxonomy" id="43305"/>
    <lineage>
        <taxon>Bacteria</taxon>
        <taxon>Bacillati</taxon>
        <taxon>Bacillota</taxon>
        <taxon>Clostridia</taxon>
        <taxon>Lachnospirales</taxon>
        <taxon>Lachnospiraceae</taxon>
        <taxon>Butyrivibrio</taxon>
    </lineage>
</organism>
<accession>A0A1I5TH43</accession>
<dbReference type="SUPFAM" id="SSF47413">
    <property type="entry name" value="lambda repressor-like DNA-binding domains"/>
    <property type="match status" value="1"/>
</dbReference>
<dbReference type="InterPro" id="IPR000843">
    <property type="entry name" value="HTH_LacI"/>
</dbReference>
<dbReference type="PRINTS" id="PR00036">
    <property type="entry name" value="HTHLACI"/>
</dbReference>
<dbReference type="GO" id="GO:0003700">
    <property type="term" value="F:DNA-binding transcription factor activity"/>
    <property type="evidence" value="ECO:0007669"/>
    <property type="project" value="TreeGrafter"/>
</dbReference>
<dbReference type="SUPFAM" id="SSF53822">
    <property type="entry name" value="Periplasmic binding protein-like I"/>
    <property type="match status" value="1"/>
</dbReference>
<keyword evidence="1" id="KW-0805">Transcription regulation</keyword>